<dbReference type="OrthoDB" id="106630at2157"/>
<dbReference type="InterPro" id="IPR013656">
    <property type="entry name" value="PAS_4"/>
</dbReference>
<dbReference type="InterPro" id="IPR003594">
    <property type="entry name" value="HATPase_dom"/>
</dbReference>
<feature type="domain" description="PAC" evidence="3">
    <location>
        <begin position="901"/>
        <end position="952"/>
    </location>
</feature>
<evidence type="ECO:0000313" key="4">
    <source>
        <dbReference type="EMBL" id="TQQ81414.1"/>
    </source>
</evidence>
<sequence>MQFGLEAHTTDNSSSQLFVVGADSSARSTLQSLLATGDTHYTVTGVTAAEHAARSVSPSTAGVVYLGCLPQTGPQGDAEPLTTTTPRIVVGADVDPADGFANGATDVLSLSVESHADTIVTQIKQAVAQANHHQFSADLLNETSDGIVVHDPETGELIACNDQFYRMLGYDPETTTLSLADLTGHNDEFTEERAVEMIRRAAAGETETFRWPDPTHCGDQLWVEVTIKPATLNGSTYVVSTVRDISERRAREQEQQADQAALERFQAITADPSTDLTTQVQDLLRFGADYLGMDIGFLSKMEPAADHFEIVEAVGDHPLIQTGNEADLGETYCRRTLHADADSPLVYEDAANEGLADDPAYKKFDLGCYMGAKITVDDSLYGTICFADTQPRTEPFSEMEQTILDHMSQWLQQELERREYLEEVEAARQRNQRILERIDDGFFGLDEDWHIQYVNDAGGDVLRQAMGLDYDNDELIGKHLWEEVPSAVETMFYEKYHRALDEQASVTFEERYDPLDVWFEVRAYPDEQGLSVFFSDITERKQREQELHILERAMKEASLPLTLSDPSQEDNPLVFVNDAFEELTGYEADGILGQNCRFLQGPDTDPTAIDELRDHIEAEESYTTEIKNYRKDGSTFWNQLDITPIYDDDGTLLRYLGSQADITEAYRTREIRRRLLSTTQELMNADTREEIAEIVVEAVVKVLEHDPTVVYLRDPAGEDPLTPVAWPERVDEVFGGPPEYQDNGPLLQAFEAGEPVVVDDIAARDELDAEGFQPVESLLLLPLGEYGMLGVGGYETGSFDAADVERSRLLTVNATSALSRMDRRQELEQYETLFETVQEKRYVTDSDGYIELVSEPLAEAVGYTPTELEGTHISAITTEETDANRRGRELDLLVTPDTVSSSYEGTLQARDGTETPVEIEISLLPYEDRFRGAVGAVRDISERRKREAELEVFQEAITESGIGLAMYGDDGRFEYVNDHYAQLVGHTRESLQAAPVWETVATLSAATFDGYWDSFEANETRTEEIEHERADGTTVPVEMTTTAVEIDGASHNLMLIQEITGRRERRQQSEVLHRIMRHNLRNDLTVVIGRIKILLEELDGAAADHAEIVRENAENLLTTIEAAADARDVIGRDIVRKPIDVVSLLRQEIETIEDSFSGTIHTDLPDSRRVLADTPLRHGFQHLIANAVEHNDAAEPEIAVRVTDAADREGWVAIEIEDNGAGIPAGEIEVLTAGEETELHHGSGIGLWVVHWVVTRYGGDLSFEHPADGGSLVRITLPAAEQ</sequence>
<dbReference type="SMART" id="SM00086">
    <property type="entry name" value="PAC"/>
    <property type="match status" value="4"/>
</dbReference>
<feature type="domain" description="PAC" evidence="3">
    <location>
        <begin position="622"/>
        <end position="674"/>
    </location>
</feature>
<dbReference type="InterPro" id="IPR000014">
    <property type="entry name" value="PAS"/>
</dbReference>
<name>A0A544QPP3_9EURY</name>
<dbReference type="InterPro" id="IPR035965">
    <property type="entry name" value="PAS-like_dom_sf"/>
</dbReference>
<dbReference type="SMART" id="SM00387">
    <property type="entry name" value="HATPase_c"/>
    <property type="match status" value="1"/>
</dbReference>
<evidence type="ECO:0000259" key="1">
    <source>
        <dbReference type="PROSITE" id="PS50109"/>
    </source>
</evidence>
<dbReference type="NCBIfam" id="TIGR00229">
    <property type="entry name" value="sensory_box"/>
    <property type="match status" value="5"/>
</dbReference>
<dbReference type="PROSITE" id="PS50113">
    <property type="entry name" value="PAC"/>
    <property type="match status" value="2"/>
</dbReference>
<dbReference type="Proteomes" id="UP000315385">
    <property type="component" value="Unassembled WGS sequence"/>
</dbReference>
<dbReference type="PANTHER" id="PTHR44757:SF2">
    <property type="entry name" value="BIOFILM ARCHITECTURE MAINTENANCE PROTEIN MBAA"/>
    <property type="match status" value="1"/>
</dbReference>
<protein>
    <submittedName>
        <fullName evidence="4">PAS domain S-box protein</fullName>
    </submittedName>
</protein>
<feature type="domain" description="PAS" evidence="2">
    <location>
        <begin position="546"/>
        <end position="619"/>
    </location>
</feature>
<dbReference type="InterPro" id="IPR036890">
    <property type="entry name" value="HATPase_C_sf"/>
</dbReference>
<dbReference type="Gene3D" id="3.30.450.40">
    <property type="match status" value="2"/>
</dbReference>
<dbReference type="Pfam" id="PF13426">
    <property type="entry name" value="PAS_9"/>
    <property type="match status" value="3"/>
</dbReference>
<evidence type="ECO:0000259" key="3">
    <source>
        <dbReference type="PROSITE" id="PS50113"/>
    </source>
</evidence>
<dbReference type="SMART" id="SM00091">
    <property type="entry name" value="PAS"/>
    <property type="match status" value="5"/>
</dbReference>
<dbReference type="InterPro" id="IPR052155">
    <property type="entry name" value="Biofilm_reg_signaling"/>
</dbReference>
<dbReference type="SUPFAM" id="SSF55874">
    <property type="entry name" value="ATPase domain of HSP90 chaperone/DNA topoisomerase II/histidine kinase"/>
    <property type="match status" value="1"/>
</dbReference>
<dbReference type="Pfam" id="PF02518">
    <property type="entry name" value="HATPase_c"/>
    <property type="match status" value="1"/>
</dbReference>
<dbReference type="SUPFAM" id="SSF55781">
    <property type="entry name" value="GAF domain-like"/>
    <property type="match status" value="2"/>
</dbReference>
<dbReference type="CDD" id="cd00075">
    <property type="entry name" value="HATPase"/>
    <property type="match status" value="1"/>
</dbReference>
<dbReference type="Pfam" id="PF01590">
    <property type="entry name" value="GAF"/>
    <property type="match status" value="1"/>
</dbReference>
<dbReference type="PROSITE" id="PS50112">
    <property type="entry name" value="PAS"/>
    <property type="match status" value="2"/>
</dbReference>
<dbReference type="Pfam" id="PF08448">
    <property type="entry name" value="PAS_4"/>
    <property type="match status" value="2"/>
</dbReference>
<dbReference type="SUPFAM" id="SSF55785">
    <property type="entry name" value="PYP-like sensor domain (PAS domain)"/>
    <property type="match status" value="5"/>
</dbReference>
<dbReference type="Gene3D" id="3.30.565.10">
    <property type="entry name" value="Histidine kinase-like ATPase, C-terminal domain"/>
    <property type="match status" value="1"/>
</dbReference>
<evidence type="ECO:0000259" key="2">
    <source>
        <dbReference type="PROSITE" id="PS50112"/>
    </source>
</evidence>
<feature type="domain" description="PAS" evidence="2">
    <location>
        <begin position="826"/>
        <end position="870"/>
    </location>
</feature>
<accession>A0A544QPP3</accession>
<dbReference type="EMBL" id="SESI01000001">
    <property type="protein sequence ID" value="TQQ81414.1"/>
    <property type="molecule type" value="Genomic_DNA"/>
</dbReference>
<dbReference type="InterPro" id="IPR029016">
    <property type="entry name" value="GAF-like_dom_sf"/>
</dbReference>
<feature type="domain" description="Histidine kinase" evidence="1">
    <location>
        <begin position="1075"/>
        <end position="1281"/>
    </location>
</feature>
<dbReference type="PANTHER" id="PTHR44757">
    <property type="entry name" value="DIGUANYLATE CYCLASE DGCP"/>
    <property type="match status" value="1"/>
</dbReference>
<dbReference type="Gene3D" id="3.30.450.20">
    <property type="entry name" value="PAS domain"/>
    <property type="match status" value="5"/>
</dbReference>
<dbReference type="InterPro" id="IPR001610">
    <property type="entry name" value="PAC"/>
</dbReference>
<keyword evidence="5" id="KW-1185">Reference proteome</keyword>
<dbReference type="PROSITE" id="PS50109">
    <property type="entry name" value="HIS_KIN"/>
    <property type="match status" value="1"/>
</dbReference>
<evidence type="ECO:0000313" key="5">
    <source>
        <dbReference type="Proteomes" id="UP000315385"/>
    </source>
</evidence>
<dbReference type="RefSeq" id="WP_142441987.1">
    <property type="nucleotide sequence ID" value="NZ_SESI01000001.1"/>
</dbReference>
<gene>
    <name evidence="4" type="ORF">EWF95_00250</name>
</gene>
<dbReference type="CDD" id="cd00130">
    <property type="entry name" value="PAS"/>
    <property type="match status" value="5"/>
</dbReference>
<dbReference type="SMART" id="SM00065">
    <property type="entry name" value="GAF"/>
    <property type="match status" value="2"/>
</dbReference>
<dbReference type="InterPro" id="IPR005467">
    <property type="entry name" value="His_kinase_dom"/>
</dbReference>
<reference evidence="4 5" key="1">
    <citation type="submission" date="2019-02" db="EMBL/GenBank/DDBJ databases">
        <title>Halonotius sp. a new haloqrchaeon isolated from saline water.</title>
        <authorList>
            <person name="Duran-Viseras A."/>
            <person name="Sanchez-Porro C."/>
            <person name="Ventosa A."/>
        </authorList>
    </citation>
    <scope>NUCLEOTIDE SEQUENCE [LARGE SCALE GENOMIC DNA]</scope>
    <source>
        <strain evidence="4 5">F9-27</strain>
    </source>
</reference>
<organism evidence="4 5">
    <name type="scientific">Halonotius roseus</name>
    <dbReference type="NCBI Taxonomy" id="2511997"/>
    <lineage>
        <taxon>Archaea</taxon>
        <taxon>Methanobacteriati</taxon>
        <taxon>Methanobacteriota</taxon>
        <taxon>Stenosarchaea group</taxon>
        <taxon>Halobacteria</taxon>
        <taxon>Halobacteriales</taxon>
        <taxon>Haloferacaceae</taxon>
        <taxon>Halonotius</taxon>
    </lineage>
</organism>
<dbReference type="InterPro" id="IPR000700">
    <property type="entry name" value="PAS-assoc_C"/>
</dbReference>
<dbReference type="InterPro" id="IPR004358">
    <property type="entry name" value="Sig_transdc_His_kin-like_C"/>
</dbReference>
<comment type="caution">
    <text evidence="4">The sequence shown here is derived from an EMBL/GenBank/DDBJ whole genome shotgun (WGS) entry which is preliminary data.</text>
</comment>
<dbReference type="GO" id="GO:0016772">
    <property type="term" value="F:transferase activity, transferring phosphorus-containing groups"/>
    <property type="evidence" value="ECO:0007669"/>
    <property type="project" value="InterPro"/>
</dbReference>
<dbReference type="PRINTS" id="PR00344">
    <property type="entry name" value="BCTRLSENSOR"/>
</dbReference>
<dbReference type="Pfam" id="PF13185">
    <property type="entry name" value="GAF_2"/>
    <property type="match status" value="1"/>
</dbReference>
<proteinExistence type="predicted"/>
<dbReference type="InterPro" id="IPR003018">
    <property type="entry name" value="GAF"/>
</dbReference>